<keyword evidence="2" id="KW-1185">Reference proteome</keyword>
<proteinExistence type="predicted"/>
<dbReference type="Proteomes" id="UP001604267">
    <property type="component" value="Unassembled WGS sequence"/>
</dbReference>
<gene>
    <name evidence="1" type="ORF">ACGFZB_26035</name>
</gene>
<protein>
    <submittedName>
        <fullName evidence="1">Uncharacterized protein</fullName>
    </submittedName>
</protein>
<organism evidence="1 2">
    <name type="scientific">Streptomyces cinerochromogenes</name>
    <dbReference type="NCBI Taxonomy" id="66422"/>
    <lineage>
        <taxon>Bacteria</taxon>
        <taxon>Bacillati</taxon>
        <taxon>Actinomycetota</taxon>
        <taxon>Actinomycetes</taxon>
        <taxon>Kitasatosporales</taxon>
        <taxon>Streptomycetaceae</taxon>
        <taxon>Streptomyces</taxon>
    </lineage>
</organism>
<evidence type="ECO:0000313" key="2">
    <source>
        <dbReference type="Proteomes" id="UP001604267"/>
    </source>
</evidence>
<dbReference type="RefSeq" id="WP_392819850.1">
    <property type="nucleotide sequence ID" value="NZ_JBICYV010000013.1"/>
</dbReference>
<comment type="caution">
    <text evidence="1">The sequence shown here is derived from an EMBL/GenBank/DDBJ whole genome shotgun (WGS) entry which is preliminary data.</text>
</comment>
<dbReference type="EMBL" id="JBICYV010000013">
    <property type="protein sequence ID" value="MFG3013833.1"/>
    <property type="molecule type" value="Genomic_DNA"/>
</dbReference>
<reference evidence="1 2" key="1">
    <citation type="submission" date="2024-10" db="EMBL/GenBank/DDBJ databases">
        <title>The Natural Products Discovery Center: Release of the First 8490 Sequenced Strains for Exploring Actinobacteria Biosynthetic Diversity.</title>
        <authorList>
            <person name="Kalkreuter E."/>
            <person name="Kautsar S.A."/>
            <person name="Yang D."/>
            <person name="Bader C.D."/>
            <person name="Teijaro C.N."/>
            <person name="Fluegel L."/>
            <person name="Davis C.M."/>
            <person name="Simpson J.R."/>
            <person name="Lauterbach L."/>
            <person name="Steele A.D."/>
            <person name="Gui C."/>
            <person name="Meng S."/>
            <person name="Li G."/>
            <person name="Viehrig K."/>
            <person name="Ye F."/>
            <person name="Su P."/>
            <person name="Kiefer A.F."/>
            <person name="Nichols A."/>
            <person name="Cepeda A.J."/>
            <person name="Yan W."/>
            <person name="Fan B."/>
            <person name="Jiang Y."/>
            <person name="Adhikari A."/>
            <person name="Zheng C.-J."/>
            <person name="Schuster L."/>
            <person name="Cowan T.M."/>
            <person name="Smanski M.J."/>
            <person name="Chevrette M.G."/>
            <person name="De Carvalho L.P.S."/>
            <person name="Shen B."/>
        </authorList>
    </citation>
    <scope>NUCLEOTIDE SEQUENCE [LARGE SCALE GENOMIC DNA]</scope>
    <source>
        <strain evidence="1 2">NPDC048320</strain>
    </source>
</reference>
<accession>A0ABW7B9F3</accession>
<sequence length="94" mass="9875">MSTEGLVAGVARGGDGRLLWFGWKRARDGDRLAVVGADAAGTEEADVPCAEAELELVRTDLLMSAIAAIGWGRSDSEVALRARMSLRTFGEAPA</sequence>
<evidence type="ECO:0000313" key="1">
    <source>
        <dbReference type="EMBL" id="MFG3013833.1"/>
    </source>
</evidence>
<name>A0ABW7B9F3_9ACTN</name>